<evidence type="ECO:0000256" key="2">
    <source>
        <dbReference type="ARBA" id="ARBA00023134"/>
    </source>
</evidence>
<dbReference type="PANTHER" id="PTHR24070">
    <property type="entry name" value="RAS, DI-RAS, AND RHEB FAMILY MEMBERS OF SMALL GTPASE SUPERFAMILY"/>
    <property type="match status" value="1"/>
</dbReference>
<dbReference type="SMART" id="SM00174">
    <property type="entry name" value="RHO"/>
    <property type="match status" value="1"/>
</dbReference>
<dbReference type="SUPFAM" id="SSF52540">
    <property type="entry name" value="P-loop containing nucleoside triphosphate hydrolases"/>
    <property type="match status" value="1"/>
</dbReference>
<dbReference type="InterPro" id="IPR020849">
    <property type="entry name" value="Small_GTPase_Ras-type"/>
</dbReference>
<keyword evidence="2" id="KW-0342">GTP-binding</keyword>
<evidence type="ECO:0000313" key="3">
    <source>
        <dbReference type="EMBL" id="NDV38660.1"/>
    </source>
</evidence>
<dbReference type="AlphaFoldDB" id="A0A6B2LPA6"/>
<dbReference type="GO" id="GO:0016020">
    <property type="term" value="C:membrane"/>
    <property type="evidence" value="ECO:0007669"/>
    <property type="project" value="InterPro"/>
</dbReference>
<dbReference type="PRINTS" id="PR00449">
    <property type="entry name" value="RASTRNSFRMNG"/>
</dbReference>
<dbReference type="InterPro" id="IPR001806">
    <property type="entry name" value="Small_GTPase"/>
</dbReference>
<dbReference type="GO" id="GO:0005525">
    <property type="term" value="F:GTP binding"/>
    <property type="evidence" value="ECO:0007669"/>
    <property type="project" value="UniProtKB-KW"/>
</dbReference>
<dbReference type="PROSITE" id="PS51421">
    <property type="entry name" value="RAS"/>
    <property type="match status" value="1"/>
</dbReference>
<dbReference type="GO" id="GO:0003924">
    <property type="term" value="F:GTPase activity"/>
    <property type="evidence" value="ECO:0007669"/>
    <property type="project" value="InterPro"/>
</dbReference>
<evidence type="ECO:0000256" key="1">
    <source>
        <dbReference type="ARBA" id="ARBA00022741"/>
    </source>
</evidence>
<dbReference type="InterPro" id="IPR027417">
    <property type="entry name" value="P-loop_NTPase"/>
</dbReference>
<keyword evidence="1" id="KW-0547">Nucleotide-binding</keyword>
<accession>A0A6B2LPA6</accession>
<dbReference type="Gene3D" id="3.40.50.300">
    <property type="entry name" value="P-loop containing nucleotide triphosphate hydrolases"/>
    <property type="match status" value="1"/>
</dbReference>
<dbReference type="PROSITE" id="PS51419">
    <property type="entry name" value="RAB"/>
    <property type="match status" value="1"/>
</dbReference>
<dbReference type="GO" id="GO:0007165">
    <property type="term" value="P:signal transduction"/>
    <property type="evidence" value="ECO:0007669"/>
    <property type="project" value="InterPro"/>
</dbReference>
<proteinExistence type="predicted"/>
<dbReference type="SMART" id="SM00173">
    <property type="entry name" value="RAS"/>
    <property type="match status" value="1"/>
</dbReference>
<reference evidence="3" key="1">
    <citation type="journal article" date="2020" name="J. Eukaryot. Microbiol.">
        <title>De novo Sequencing, Assembly and Annotation of the Transcriptome for the Free-Living Testate Amoeba Arcella intermedia.</title>
        <authorList>
            <person name="Ribeiro G.M."/>
            <person name="Porfirio-Sousa A.L."/>
            <person name="Maurer-Alcala X.X."/>
            <person name="Katz L.A."/>
            <person name="Lahr D.J.G."/>
        </authorList>
    </citation>
    <scope>NUCLEOTIDE SEQUENCE</scope>
</reference>
<organism evidence="3">
    <name type="scientific">Arcella intermedia</name>
    <dbReference type="NCBI Taxonomy" id="1963864"/>
    <lineage>
        <taxon>Eukaryota</taxon>
        <taxon>Amoebozoa</taxon>
        <taxon>Tubulinea</taxon>
        <taxon>Elardia</taxon>
        <taxon>Arcellinida</taxon>
        <taxon>Sphaerothecina</taxon>
        <taxon>Arcellidae</taxon>
        <taxon>Arcella</taxon>
    </lineage>
</organism>
<protein>
    <submittedName>
        <fullName evidence="3">Uncharacterized protein</fullName>
    </submittedName>
</protein>
<dbReference type="SMART" id="SM00175">
    <property type="entry name" value="RAB"/>
    <property type="match status" value="1"/>
</dbReference>
<name>A0A6B2LPA6_9EUKA</name>
<sequence>MDTYYEGFPLCLSFYLFVCRDLSTQEAYFRQTEGFMIAFSITSKESFYVALGLRKRIRKETGIERLCSPTVLVGTKCDLYQQREVTQDEAQHLAMDWNCPYLETSALQRTNIEETICEMVREIRKMSDDKYTKRGGGCALL</sequence>
<dbReference type="Pfam" id="PF00071">
    <property type="entry name" value="Ras"/>
    <property type="match status" value="1"/>
</dbReference>
<dbReference type="EMBL" id="GIBP01009691">
    <property type="protein sequence ID" value="NDV38660.1"/>
    <property type="molecule type" value="Transcribed_RNA"/>
</dbReference>